<evidence type="ECO:0000259" key="5">
    <source>
        <dbReference type="Pfam" id="PF01168"/>
    </source>
</evidence>
<evidence type="ECO:0000313" key="7">
    <source>
        <dbReference type="Proteomes" id="UP000886758"/>
    </source>
</evidence>
<feature type="domain" description="Alanine racemase N-terminal" evidence="5">
    <location>
        <begin position="19"/>
        <end position="209"/>
    </location>
</feature>
<sequence length="213" mass="24727">MVSTHLEELLRQIPKNVCIVAATKYGTADQIKQLLPFGIHHFGENRTDALLTKMETLKDEPITWHFIGHLQRNKVRDVIDKIEYLHSLDSLQLAKEIEKYRTKPLKCFIEVNIQNEESKNGLAVSDLPDFVREVLKYPKVEVIGLMTMARKEATTEERKKQFAYLATLMKRINTTFHLKMTDLSMGMSDDYQEAISEGATYVRLGRILWEKRT</sequence>
<dbReference type="InterPro" id="IPR001608">
    <property type="entry name" value="Ala_racemase_N"/>
</dbReference>
<dbReference type="Pfam" id="PF01168">
    <property type="entry name" value="Ala_racemase_N"/>
    <property type="match status" value="1"/>
</dbReference>
<dbReference type="PANTHER" id="PTHR10146:SF14">
    <property type="entry name" value="PYRIDOXAL PHOSPHATE HOMEOSTASIS PROTEIN"/>
    <property type="match status" value="1"/>
</dbReference>
<dbReference type="Proteomes" id="UP000886758">
    <property type="component" value="Unassembled WGS sequence"/>
</dbReference>
<dbReference type="InterPro" id="IPR011078">
    <property type="entry name" value="PyrdxlP_homeostasis"/>
</dbReference>
<evidence type="ECO:0000256" key="4">
    <source>
        <dbReference type="RuleBase" id="RU004514"/>
    </source>
</evidence>
<feature type="modified residue" description="N6-(pyridoxal phosphate)lysine" evidence="2 3">
    <location>
        <position position="24"/>
    </location>
</feature>
<accession>A0A9D1GRD8</accession>
<dbReference type="NCBIfam" id="TIGR00044">
    <property type="entry name" value="YggS family pyridoxal phosphate-dependent enzyme"/>
    <property type="match status" value="1"/>
</dbReference>
<comment type="cofactor">
    <cofactor evidence="3">
        <name>pyridoxal 5'-phosphate</name>
        <dbReference type="ChEBI" id="CHEBI:597326"/>
    </cofactor>
</comment>
<organism evidence="6 7">
    <name type="scientific">Candidatus Pelethenecus faecipullorum</name>
    <dbReference type="NCBI Taxonomy" id="2840900"/>
    <lineage>
        <taxon>Bacteria</taxon>
        <taxon>Bacillati</taxon>
        <taxon>Mycoplasmatota</taxon>
        <taxon>Mollicutes</taxon>
        <taxon>Candidatus Pelethenecus</taxon>
    </lineage>
</organism>
<dbReference type="AlphaFoldDB" id="A0A9D1GRD8"/>
<name>A0A9D1GRD8_9MOLU</name>
<dbReference type="HAMAP" id="MF_02087">
    <property type="entry name" value="PLP_homeostasis"/>
    <property type="match status" value="1"/>
</dbReference>
<dbReference type="CDD" id="cd00635">
    <property type="entry name" value="PLPDE_III_YBL036c_like"/>
    <property type="match status" value="1"/>
</dbReference>
<dbReference type="PANTHER" id="PTHR10146">
    <property type="entry name" value="PROLINE SYNTHETASE CO-TRANSCRIBED BACTERIAL HOMOLOG PROTEIN"/>
    <property type="match status" value="1"/>
</dbReference>
<gene>
    <name evidence="6" type="ORF">IAD46_04595</name>
</gene>
<keyword evidence="1 2" id="KW-0663">Pyridoxal phosphate</keyword>
<dbReference type="PIRSF" id="PIRSF004848">
    <property type="entry name" value="YBL036c_PLPDEIII"/>
    <property type="match status" value="1"/>
</dbReference>
<dbReference type="SUPFAM" id="SSF51419">
    <property type="entry name" value="PLP-binding barrel"/>
    <property type="match status" value="1"/>
</dbReference>
<comment type="similarity">
    <text evidence="2 4">Belongs to the pyridoxal phosphate-binding protein YggS/PROSC family.</text>
</comment>
<reference evidence="6" key="1">
    <citation type="submission" date="2020-10" db="EMBL/GenBank/DDBJ databases">
        <authorList>
            <person name="Gilroy R."/>
        </authorList>
    </citation>
    <scope>NUCLEOTIDE SEQUENCE</scope>
    <source>
        <strain evidence="6">ChiW17-6978</strain>
    </source>
</reference>
<evidence type="ECO:0000256" key="2">
    <source>
        <dbReference type="HAMAP-Rule" id="MF_02087"/>
    </source>
</evidence>
<comment type="function">
    <text evidence="2">Pyridoxal 5'-phosphate (PLP)-binding protein, which is involved in PLP homeostasis.</text>
</comment>
<comment type="caution">
    <text evidence="6">The sequence shown here is derived from an EMBL/GenBank/DDBJ whole genome shotgun (WGS) entry which is preliminary data.</text>
</comment>
<dbReference type="Gene3D" id="3.20.20.10">
    <property type="entry name" value="Alanine racemase"/>
    <property type="match status" value="1"/>
</dbReference>
<dbReference type="InterPro" id="IPR029066">
    <property type="entry name" value="PLP-binding_barrel"/>
</dbReference>
<evidence type="ECO:0000313" key="6">
    <source>
        <dbReference type="EMBL" id="HIT50287.1"/>
    </source>
</evidence>
<dbReference type="GO" id="GO:0030170">
    <property type="term" value="F:pyridoxal phosphate binding"/>
    <property type="evidence" value="ECO:0007669"/>
    <property type="project" value="UniProtKB-UniRule"/>
</dbReference>
<proteinExistence type="inferred from homology"/>
<evidence type="ECO:0000256" key="1">
    <source>
        <dbReference type="ARBA" id="ARBA00022898"/>
    </source>
</evidence>
<dbReference type="EMBL" id="DVLF01000145">
    <property type="protein sequence ID" value="HIT50287.1"/>
    <property type="molecule type" value="Genomic_DNA"/>
</dbReference>
<evidence type="ECO:0000256" key="3">
    <source>
        <dbReference type="PIRSR" id="PIRSR004848-1"/>
    </source>
</evidence>
<reference evidence="6" key="2">
    <citation type="journal article" date="2021" name="PeerJ">
        <title>Extensive microbial diversity within the chicken gut microbiome revealed by metagenomics and culture.</title>
        <authorList>
            <person name="Gilroy R."/>
            <person name="Ravi A."/>
            <person name="Getino M."/>
            <person name="Pursley I."/>
            <person name="Horton D.L."/>
            <person name="Alikhan N.F."/>
            <person name="Baker D."/>
            <person name="Gharbi K."/>
            <person name="Hall N."/>
            <person name="Watson M."/>
            <person name="Adriaenssens E.M."/>
            <person name="Foster-Nyarko E."/>
            <person name="Jarju S."/>
            <person name="Secka A."/>
            <person name="Antonio M."/>
            <person name="Oren A."/>
            <person name="Chaudhuri R.R."/>
            <person name="La Ragione R."/>
            <person name="Hildebrand F."/>
            <person name="Pallen M.J."/>
        </authorList>
    </citation>
    <scope>NUCLEOTIDE SEQUENCE</scope>
    <source>
        <strain evidence="6">ChiW17-6978</strain>
    </source>
</reference>
<dbReference type="PROSITE" id="PS01211">
    <property type="entry name" value="UPF0001"/>
    <property type="match status" value="1"/>
</dbReference>
<protein>
    <recommendedName>
        <fullName evidence="2">Pyridoxal phosphate homeostasis protein</fullName>
        <shortName evidence="2">PLP homeostasis protein</shortName>
    </recommendedName>
</protein>